<keyword evidence="3 5" id="KW-1133">Transmembrane helix</keyword>
<dbReference type="EMBL" id="CP046640">
    <property type="protein sequence ID" value="QTL97522.1"/>
    <property type="molecule type" value="Genomic_DNA"/>
</dbReference>
<dbReference type="PANTHER" id="PTHR43847:SF1">
    <property type="entry name" value="BLL3993 PROTEIN"/>
    <property type="match status" value="1"/>
</dbReference>
<proteinExistence type="predicted"/>
<dbReference type="Gene3D" id="1.20.120.1630">
    <property type="match status" value="1"/>
</dbReference>
<dbReference type="PANTHER" id="PTHR43847">
    <property type="entry name" value="BLL3993 PROTEIN"/>
    <property type="match status" value="1"/>
</dbReference>
<dbReference type="GO" id="GO:0016020">
    <property type="term" value="C:membrane"/>
    <property type="evidence" value="ECO:0007669"/>
    <property type="project" value="UniProtKB-SubCell"/>
</dbReference>
<keyword evidence="2 5" id="KW-0812">Transmembrane</keyword>
<gene>
    <name evidence="6" type="ORF">GM661_05750</name>
</gene>
<sequence>MKKIFNNITKILIILLFIYIWRLVQIKGLSVNKFYIYLYLFLVICSLISDKYFYTGQKTENKKEHEITSYYLSLTWFATLIIPILEYIYIMRYNLFLTILGTVLIVSGTIIRGIGIKALGKFFSRDVENWENQRIIKTGIYKYIRHPAYAGNILQIIGFPLVLNSYFSLLLSLITISGFLWRIKVEEEFLMKKFPEYKKYIKETKRIIPKIW</sequence>
<evidence type="ECO:0000256" key="5">
    <source>
        <dbReference type="SAM" id="Phobius"/>
    </source>
</evidence>
<dbReference type="Pfam" id="PF04140">
    <property type="entry name" value="ICMT"/>
    <property type="match status" value="1"/>
</dbReference>
<comment type="subcellular location">
    <subcellularLocation>
        <location evidence="1">Membrane</location>
        <topology evidence="1">Multi-pass membrane protein</topology>
    </subcellularLocation>
</comment>
<dbReference type="KEGG" id="ifn:GM661_05750"/>
<dbReference type="Proteomes" id="UP000665020">
    <property type="component" value="Chromosome"/>
</dbReference>
<dbReference type="RefSeq" id="WP_230869153.1">
    <property type="nucleotide sequence ID" value="NZ_CP046640.1"/>
</dbReference>
<accession>A0A8A7KI17</accession>
<dbReference type="InterPro" id="IPR007269">
    <property type="entry name" value="ICMT_MeTrfase"/>
</dbReference>
<feature type="transmembrane region" description="Helical" evidence="5">
    <location>
        <begin position="7"/>
        <end position="24"/>
    </location>
</feature>
<feature type="transmembrane region" description="Helical" evidence="5">
    <location>
        <begin position="36"/>
        <end position="55"/>
    </location>
</feature>
<name>A0A8A7KI17_9FIRM</name>
<keyword evidence="4 5" id="KW-0472">Membrane</keyword>
<evidence type="ECO:0000256" key="3">
    <source>
        <dbReference type="ARBA" id="ARBA00022989"/>
    </source>
</evidence>
<evidence type="ECO:0000313" key="7">
    <source>
        <dbReference type="Proteomes" id="UP000665020"/>
    </source>
</evidence>
<dbReference type="InterPro" id="IPR052527">
    <property type="entry name" value="Metal_cation-efflux_comp"/>
</dbReference>
<reference evidence="6" key="1">
    <citation type="submission" date="2019-12" db="EMBL/GenBank/DDBJ databases">
        <authorList>
            <person name="zhang j."/>
            <person name="sun C.M."/>
        </authorList>
    </citation>
    <scope>NUCLEOTIDE SEQUENCE</scope>
    <source>
        <strain evidence="6">NS-1</strain>
    </source>
</reference>
<dbReference type="AlphaFoldDB" id="A0A8A7KI17"/>
<evidence type="ECO:0000256" key="1">
    <source>
        <dbReference type="ARBA" id="ARBA00004141"/>
    </source>
</evidence>
<feature type="transmembrane region" description="Helical" evidence="5">
    <location>
        <begin position="95"/>
        <end position="115"/>
    </location>
</feature>
<keyword evidence="7" id="KW-1185">Reference proteome</keyword>
<feature type="transmembrane region" description="Helical" evidence="5">
    <location>
        <begin position="67"/>
        <end position="89"/>
    </location>
</feature>
<evidence type="ECO:0000256" key="4">
    <source>
        <dbReference type="ARBA" id="ARBA00023136"/>
    </source>
</evidence>
<dbReference type="GO" id="GO:0004671">
    <property type="term" value="F:protein C-terminal S-isoprenylcysteine carboxyl O-methyltransferase activity"/>
    <property type="evidence" value="ECO:0007669"/>
    <property type="project" value="InterPro"/>
</dbReference>
<dbReference type="PROSITE" id="PS50244">
    <property type="entry name" value="S5A_REDUCTASE"/>
    <property type="match status" value="1"/>
</dbReference>
<evidence type="ECO:0000256" key="2">
    <source>
        <dbReference type="ARBA" id="ARBA00022692"/>
    </source>
</evidence>
<protein>
    <submittedName>
        <fullName evidence="6">DUF1295 domain-containing protein</fullName>
    </submittedName>
</protein>
<organism evidence="6 7">
    <name type="scientific">Iocasia fonsfrigidae</name>
    <dbReference type="NCBI Taxonomy" id="2682810"/>
    <lineage>
        <taxon>Bacteria</taxon>
        <taxon>Bacillati</taxon>
        <taxon>Bacillota</taxon>
        <taxon>Clostridia</taxon>
        <taxon>Halanaerobiales</taxon>
        <taxon>Halanaerobiaceae</taxon>
        <taxon>Iocasia</taxon>
    </lineage>
</organism>
<feature type="transmembrane region" description="Helical" evidence="5">
    <location>
        <begin position="166"/>
        <end position="183"/>
    </location>
</feature>
<evidence type="ECO:0000313" key="6">
    <source>
        <dbReference type="EMBL" id="QTL97522.1"/>
    </source>
</evidence>